<comment type="subcellular location">
    <subcellularLocation>
        <location evidence="12">Cell inner membrane</location>
        <topology evidence="12">Lipid-anchor</topology>
        <orientation evidence="12">Periplasmic side</orientation>
    </subcellularLocation>
</comment>
<evidence type="ECO:0000256" key="6">
    <source>
        <dbReference type="ARBA" id="ARBA00022827"/>
    </source>
</evidence>
<evidence type="ECO:0000256" key="10">
    <source>
        <dbReference type="PIRNR" id="PIRNR006268"/>
    </source>
</evidence>
<reference evidence="13 14" key="2">
    <citation type="submission" date="2012-02" db="EMBL/GenBank/DDBJ databases">
        <title>Improved High-Quality Draft sequence of Eubacterium cellulosolvens 6.</title>
        <authorList>
            <consortium name="US DOE Joint Genome Institute"/>
            <person name="Lucas S."/>
            <person name="Han J."/>
            <person name="Lapidus A."/>
            <person name="Cheng J.-F."/>
            <person name="Goodwin L."/>
            <person name="Pitluck S."/>
            <person name="Peters L."/>
            <person name="Mikhailova N."/>
            <person name="Gu W."/>
            <person name="Detter J.C."/>
            <person name="Han C."/>
            <person name="Tapia R."/>
            <person name="Land M."/>
            <person name="Hauser L."/>
            <person name="Kyrpides N."/>
            <person name="Ivanova N."/>
            <person name="Pagani I."/>
            <person name="Johnson E."/>
            <person name="Mukhopadhyay B."/>
            <person name="Anderson I."/>
            <person name="Woyke T."/>
        </authorList>
    </citation>
    <scope>NUCLEOTIDE SEQUENCE [LARGE SCALE GENOMIC DNA]</scope>
    <source>
        <strain evidence="13 14">6</strain>
    </source>
</reference>
<keyword evidence="12 13" id="KW-0449">Lipoprotein</keyword>
<proteinExistence type="inferred from homology"/>
<dbReference type="OrthoDB" id="9778595at2"/>
<evidence type="ECO:0000256" key="7">
    <source>
        <dbReference type="ARBA" id="ARBA00022842"/>
    </source>
</evidence>
<evidence type="ECO:0000256" key="5">
    <source>
        <dbReference type="ARBA" id="ARBA00022723"/>
    </source>
</evidence>
<dbReference type="GO" id="GO:0016740">
    <property type="term" value="F:transferase activity"/>
    <property type="evidence" value="ECO:0007669"/>
    <property type="project" value="UniProtKB-UniRule"/>
</dbReference>
<keyword evidence="12" id="KW-0472">Membrane</keyword>
<comment type="cofactor">
    <cofactor evidence="11">
        <name>Mg(2+)</name>
        <dbReference type="ChEBI" id="CHEBI:18420"/>
    </cofactor>
    <cofactor evidence="11">
        <name>Mn(2+)</name>
        <dbReference type="ChEBI" id="CHEBI:29035"/>
    </cofactor>
    <text evidence="11">Magnesium. Can also use manganese.</text>
</comment>
<reference evidence="13 14" key="1">
    <citation type="submission" date="2010-08" db="EMBL/GenBank/DDBJ databases">
        <authorList>
            <consortium name="US DOE Joint Genome Institute (JGI-PGF)"/>
            <person name="Lucas S."/>
            <person name="Copeland A."/>
            <person name="Lapidus A."/>
            <person name="Cheng J.-F."/>
            <person name="Bruce D."/>
            <person name="Goodwin L."/>
            <person name="Pitluck S."/>
            <person name="Land M.L."/>
            <person name="Hauser L."/>
            <person name="Chang Y.-J."/>
            <person name="Anderson I.J."/>
            <person name="Johnson E."/>
            <person name="Mulhopadhyay B."/>
            <person name="Kyrpides N."/>
            <person name="Woyke T.J."/>
        </authorList>
    </citation>
    <scope>NUCLEOTIDE SEQUENCE [LARGE SCALE GENOMIC DNA]</scope>
    <source>
        <strain evidence="13 14">6</strain>
    </source>
</reference>
<dbReference type="PROSITE" id="PS51257">
    <property type="entry name" value="PROKAR_LIPOPROTEIN"/>
    <property type="match status" value="1"/>
</dbReference>
<dbReference type="eggNOG" id="COG1477">
    <property type="taxonomic scope" value="Bacteria"/>
</dbReference>
<keyword evidence="12" id="KW-1003">Cell membrane</keyword>
<dbReference type="STRING" id="633697.EubceDRAFT1_2139"/>
<comment type="function">
    <text evidence="12">Flavin transferase that catalyzes the transfer of the FMN moiety of FAD and its covalent binding to the hydroxyl group of a threonine residue in a target flavoprotein.</text>
</comment>
<evidence type="ECO:0000313" key="14">
    <source>
        <dbReference type="Proteomes" id="UP000005753"/>
    </source>
</evidence>
<accession>I5AVS6</accession>
<dbReference type="InterPro" id="IPR024932">
    <property type="entry name" value="ApbE"/>
</dbReference>
<organism evidence="13 14">
    <name type="scientific">Eubacterium cellulosolvens (strain ATCC 43171 / JCM 9499 / 6)</name>
    <name type="common">Cillobacterium cellulosolvens</name>
    <dbReference type="NCBI Taxonomy" id="633697"/>
    <lineage>
        <taxon>Bacteria</taxon>
        <taxon>Bacillati</taxon>
        <taxon>Bacillota</taxon>
        <taxon>Clostridia</taxon>
        <taxon>Eubacteriales</taxon>
        <taxon>Eubacteriaceae</taxon>
        <taxon>Eubacterium</taxon>
    </lineage>
</organism>
<feature type="binding site" evidence="11">
    <location>
        <position position="196"/>
    </location>
    <ligand>
        <name>Mg(2+)</name>
        <dbReference type="ChEBI" id="CHEBI:18420"/>
    </ligand>
</feature>
<evidence type="ECO:0000313" key="13">
    <source>
        <dbReference type="EMBL" id="EIM57899.1"/>
    </source>
</evidence>
<dbReference type="GO" id="GO:0046872">
    <property type="term" value="F:metal ion binding"/>
    <property type="evidence" value="ECO:0007669"/>
    <property type="project" value="UniProtKB-UniRule"/>
</dbReference>
<evidence type="ECO:0000256" key="12">
    <source>
        <dbReference type="RuleBase" id="RU363002"/>
    </source>
</evidence>
<keyword evidence="3 10" id="KW-0285">Flavoprotein</keyword>
<dbReference type="Pfam" id="PF02424">
    <property type="entry name" value="ApbE"/>
    <property type="match status" value="1"/>
</dbReference>
<evidence type="ECO:0000256" key="9">
    <source>
        <dbReference type="ARBA" id="ARBA00048540"/>
    </source>
</evidence>
<dbReference type="SUPFAM" id="SSF143631">
    <property type="entry name" value="ApbE-like"/>
    <property type="match status" value="1"/>
</dbReference>
<dbReference type="PANTHER" id="PTHR30040">
    <property type="entry name" value="THIAMINE BIOSYNTHESIS LIPOPROTEIN APBE"/>
    <property type="match status" value="1"/>
</dbReference>
<dbReference type="PIRSF" id="PIRSF006268">
    <property type="entry name" value="ApbE"/>
    <property type="match status" value="1"/>
</dbReference>
<feature type="chain" id="PRO_5039755386" description="FAD:protein FMN transferase" evidence="12">
    <location>
        <begin position="28"/>
        <end position="351"/>
    </location>
</feature>
<protein>
    <recommendedName>
        <fullName evidence="2 10">FAD:protein FMN transferase</fullName>
        <ecNumber evidence="1 10">2.7.1.180</ecNumber>
    </recommendedName>
    <alternativeName>
        <fullName evidence="8 10">Flavin transferase</fullName>
    </alternativeName>
</protein>
<sequence length="351" mass="38702">MKRRKNRREAIIAAVVLGLGLAFSGCAGNAGNTQRSVSAAEQGKTLAGEELPCAERSGTFFDTVIGIRINDERAEELLDGCFGICEDMENVLSAQKEGSELYRLNHRNEQTVEVSEPLAVCIRRGLEFCELSEGAFDITILPVRELWDFETEDHVSAVPEDNMIRQELKRVDYRKVHVENRTVTFDSPDTMIDLGGIAKGYISEQLKSYLREEGCSSAMINLGGNVSSLGTKPGGAPWIVGIQKPFSDRGEILTTVESTDNAVISSGIYERYFRANGKFYHHILDPQTGYPAETDLNQVTIIGEDDAACDALATIGIILGREKTKKLAEKLDAPVKILFTGQNNELEWYPS</sequence>
<dbReference type="HOGENOM" id="CLU_044403_1_0_9"/>
<dbReference type="Gene3D" id="3.10.520.10">
    <property type="entry name" value="ApbE-like domains"/>
    <property type="match status" value="1"/>
</dbReference>
<gene>
    <name evidence="13" type="ORF">EubceDRAFT1_2139</name>
</gene>
<keyword evidence="6 10" id="KW-0274">FAD</keyword>
<keyword evidence="4 10" id="KW-0808">Transferase</keyword>
<dbReference type="EMBL" id="CM001487">
    <property type="protein sequence ID" value="EIM57899.1"/>
    <property type="molecule type" value="Genomic_DNA"/>
</dbReference>
<dbReference type="GO" id="GO:0005886">
    <property type="term" value="C:plasma membrane"/>
    <property type="evidence" value="ECO:0007669"/>
    <property type="project" value="UniProtKB-SubCell"/>
</dbReference>
<evidence type="ECO:0000256" key="3">
    <source>
        <dbReference type="ARBA" id="ARBA00022630"/>
    </source>
</evidence>
<keyword evidence="5 10" id="KW-0479">Metal-binding</keyword>
<keyword evidence="7 10" id="KW-0460">Magnesium</keyword>
<keyword evidence="12" id="KW-0997">Cell inner membrane</keyword>
<evidence type="ECO:0000256" key="4">
    <source>
        <dbReference type="ARBA" id="ARBA00022679"/>
    </source>
</evidence>
<evidence type="ECO:0000256" key="11">
    <source>
        <dbReference type="PIRSR" id="PIRSR006268-2"/>
    </source>
</evidence>
<keyword evidence="14" id="KW-1185">Reference proteome</keyword>
<feature type="signal peptide" evidence="12">
    <location>
        <begin position="1"/>
        <end position="27"/>
    </location>
</feature>
<evidence type="ECO:0000256" key="1">
    <source>
        <dbReference type="ARBA" id="ARBA00011955"/>
    </source>
</evidence>
<dbReference type="InterPro" id="IPR003374">
    <property type="entry name" value="ApbE-like_sf"/>
</dbReference>
<dbReference type="Proteomes" id="UP000005753">
    <property type="component" value="Chromosome"/>
</dbReference>
<comment type="catalytic activity">
    <reaction evidence="9 10 12">
        <text>L-threonyl-[protein] + FAD = FMN-L-threonyl-[protein] + AMP + H(+)</text>
        <dbReference type="Rhea" id="RHEA:36847"/>
        <dbReference type="Rhea" id="RHEA-COMP:11060"/>
        <dbReference type="Rhea" id="RHEA-COMP:11061"/>
        <dbReference type="ChEBI" id="CHEBI:15378"/>
        <dbReference type="ChEBI" id="CHEBI:30013"/>
        <dbReference type="ChEBI" id="CHEBI:57692"/>
        <dbReference type="ChEBI" id="CHEBI:74257"/>
        <dbReference type="ChEBI" id="CHEBI:456215"/>
        <dbReference type="EC" id="2.7.1.180"/>
    </reaction>
</comment>
<feature type="binding site" evidence="11">
    <location>
        <position position="310"/>
    </location>
    <ligand>
        <name>Mg(2+)</name>
        <dbReference type="ChEBI" id="CHEBI:18420"/>
    </ligand>
</feature>
<dbReference type="AlphaFoldDB" id="I5AVS6"/>
<dbReference type="PANTHER" id="PTHR30040:SF2">
    <property type="entry name" value="FAD:PROTEIN FMN TRANSFERASE"/>
    <property type="match status" value="1"/>
</dbReference>
<evidence type="ECO:0000256" key="8">
    <source>
        <dbReference type="ARBA" id="ARBA00031306"/>
    </source>
</evidence>
<evidence type="ECO:0000256" key="2">
    <source>
        <dbReference type="ARBA" id="ARBA00016337"/>
    </source>
</evidence>
<keyword evidence="12" id="KW-0732">Signal</keyword>
<feature type="binding site" evidence="11">
    <location>
        <position position="314"/>
    </location>
    <ligand>
        <name>Mg(2+)</name>
        <dbReference type="ChEBI" id="CHEBI:18420"/>
    </ligand>
</feature>
<dbReference type="EC" id="2.7.1.180" evidence="1 10"/>
<comment type="similarity">
    <text evidence="10 12">Belongs to the ApbE family.</text>
</comment>
<name>I5AVS6_EUBC6</name>